<reference evidence="1 2" key="1">
    <citation type="submission" date="2024-09" db="EMBL/GenBank/DDBJ databases">
        <authorList>
            <person name="Sun Q."/>
            <person name="Mori K."/>
        </authorList>
    </citation>
    <scope>NUCLEOTIDE SEQUENCE [LARGE SCALE GENOMIC DNA]</scope>
    <source>
        <strain evidence="1 2">NCAIM B.02415</strain>
    </source>
</reference>
<name>A0ABV6LF16_9SPHI</name>
<dbReference type="Proteomes" id="UP001589828">
    <property type="component" value="Unassembled WGS sequence"/>
</dbReference>
<dbReference type="EMBL" id="JBHLTS010000077">
    <property type="protein sequence ID" value="MFC0518069.1"/>
    <property type="molecule type" value="Genomic_DNA"/>
</dbReference>
<dbReference type="RefSeq" id="WP_377025794.1">
    <property type="nucleotide sequence ID" value="NZ_JBHLTS010000077.1"/>
</dbReference>
<protein>
    <submittedName>
        <fullName evidence="1">Uncharacterized protein</fullName>
    </submittedName>
</protein>
<sequence length="793" mass="89187">MMDSHLRSVTLNSDPYDHPALDFDQLRAEGIRLLQQLAGNTWTDHNTHDPGITILDQLCYALTELSYRAGFDITQILARPGGDTYNSLYSPATILTTNPVTLNDFRKVLLDIEGVKNAWIEKADNSRPAIYFDAGKNELTLDREKKTLPDLKTVPLEPVKIKGLYNVYVFAPEVAEKTIRRRLYACRNLCEDYEQIYLVSGEKITVAGNIEIGNADDINKVAARVLSRLANRISPGIHFYTLAEMLAKGKTVDEIMDGPALERGFIDDDELEQLGHKSKLYASDLIREIMDGSEVRVADNLCMYSNSTQGNWVLALNPESVPVLDVEATLGKLKFEKDGRELNLNNELVKRYFDEYKQVGTNKVLPPAQRDILPPESAYTDLSAYYSIQHHFPDVYGIGEGGLPETAAPLRQAQANQLKAYLLFFEQILANYFQQVAGIKNLFAFSDTGVETGGAANWKTTYFCQSLVDKVPGIGPLLSAAYQAGIDGITERPDAAISRKNRFLDHLLARFAESMDDYALWLQDVRLSQVPVAGDAGGASASEALIHDKLDFLAGYPVHSSQRGKGFDYFQPSNPKEESGYYDNVSGLEKRIAAKLGIKNPGTFYLIEHILLRPFPADEQRLQELRKNRYCSSVGMVSADCYLCVSPAHDLQNGDQIVVIYKGKEIAASVSDVFADKFNIRLSQPGQLPETIEISEMAWRRADIQATIFSFTENATENKQTDPYSFQLTFVFGTKKDERFVNQNFLEFVKTTVRQETPAHITVYIKWLENETFERFEQAYGTFIQELRKLKNE</sequence>
<accession>A0ABV6LF16</accession>
<proteinExistence type="predicted"/>
<comment type="caution">
    <text evidence="1">The sequence shown here is derived from an EMBL/GenBank/DDBJ whole genome shotgun (WGS) entry which is preliminary data.</text>
</comment>
<evidence type="ECO:0000313" key="1">
    <source>
        <dbReference type="EMBL" id="MFC0518069.1"/>
    </source>
</evidence>
<keyword evidence="2" id="KW-1185">Reference proteome</keyword>
<evidence type="ECO:0000313" key="2">
    <source>
        <dbReference type="Proteomes" id="UP001589828"/>
    </source>
</evidence>
<gene>
    <name evidence="1" type="ORF">ACFFGT_27895</name>
</gene>
<organism evidence="1 2">
    <name type="scientific">Mucilaginibacter angelicae</name>
    <dbReference type="NCBI Taxonomy" id="869718"/>
    <lineage>
        <taxon>Bacteria</taxon>
        <taxon>Pseudomonadati</taxon>
        <taxon>Bacteroidota</taxon>
        <taxon>Sphingobacteriia</taxon>
        <taxon>Sphingobacteriales</taxon>
        <taxon>Sphingobacteriaceae</taxon>
        <taxon>Mucilaginibacter</taxon>
    </lineage>
</organism>